<dbReference type="EMBL" id="CAJOBC010087016">
    <property type="protein sequence ID" value="CAF4351358.1"/>
    <property type="molecule type" value="Genomic_DNA"/>
</dbReference>
<evidence type="ECO:0000313" key="2">
    <source>
        <dbReference type="EMBL" id="CAF1487668.1"/>
    </source>
</evidence>
<dbReference type="Proteomes" id="UP000663829">
    <property type="component" value="Unassembled WGS sequence"/>
</dbReference>
<dbReference type="PANTHER" id="PTHR21315">
    <property type="entry name" value="APRATAXIN AND PNK-LIKE FACTOR-RELATED"/>
    <property type="match status" value="1"/>
</dbReference>
<dbReference type="EMBL" id="CAJNOQ010021527">
    <property type="protein sequence ID" value="CAF1487668.1"/>
    <property type="molecule type" value="Genomic_DNA"/>
</dbReference>
<sequence>SPTAKEISVPEGGGYKAVLEILLKKDPEQRASAETTLKLLKQHSIYGAIIKTLEEKFYRVDDVCHIKISDDIRQELNNKKPVRLAVEGMGEQRRSNAAQAMTTANITHAAAKLSISSEIKRTECRYGADCYRDTQTHRQQYSHPGDADYSGVLTSYSSTAHQKGATGYTEYSTHKQKPLCPYGANCYRKNEEHRRDYRH</sequence>
<feature type="non-terminal residue" evidence="2">
    <location>
        <position position="199"/>
    </location>
</feature>
<dbReference type="OrthoDB" id="10256774at2759"/>
<evidence type="ECO:0000313" key="3">
    <source>
        <dbReference type="EMBL" id="CAF4351358.1"/>
    </source>
</evidence>
<dbReference type="InterPro" id="IPR039253">
    <property type="entry name" value="APLF"/>
</dbReference>
<comment type="caution">
    <text evidence="2">The sequence shown here is derived from an EMBL/GenBank/DDBJ whole genome shotgun (WGS) entry which is preliminary data.</text>
</comment>
<dbReference type="GO" id="GO:0003906">
    <property type="term" value="F:DNA-(apurinic or apyrimidinic site) endonuclease activity"/>
    <property type="evidence" value="ECO:0007669"/>
    <property type="project" value="InterPro"/>
</dbReference>
<evidence type="ECO:0000313" key="4">
    <source>
        <dbReference type="Proteomes" id="UP000663829"/>
    </source>
</evidence>
<protein>
    <recommendedName>
        <fullName evidence="1">PBZ-type domain-containing protein</fullName>
    </recommendedName>
</protein>
<dbReference type="Proteomes" id="UP000681722">
    <property type="component" value="Unassembled WGS sequence"/>
</dbReference>
<feature type="domain" description="PBZ-type" evidence="1">
    <location>
        <begin position="121"/>
        <end position="146"/>
    </location>
</feature>
<dbReference type="AlphaFoldDB" id="A0A815S651"/>
<name>A0A815S651_9BILA</name>
<proteinExistence type="predicted"/>
<dbReference type="PANTHER" id="PTHR21315:SF2">
    <property type="entry name" value="APRATAXIN AND PNK-LIKE FACTOR"/>
    <property type="match status" value="1"/>
</dbReference>
<feature type="domain" description="PBZ-type" evidence="1">
    <location>
        <begin position="177"/>
        <end position="199"/>
    </location>
</feature>
<accession>A0A815S651</accession>
<reference evidence="2" key="1">
    <citation type="submission" date="2021-02" db="EMBL/GenBank/DDBJ databases">
        <authorList>
            <person name="Nowell W R."/>
        </authorList>
    </citation>
    <scope>NUCLEOTIDE SEQUENCE</scope>
</reference>
<evidence type="ECO:0000259" key="1">
    <source>
        <dbReference type="Pfam" id="PF10283"/>
    </source>
</evidence>
<keyword evidence="4" id="KW-1185">Reference proteome</keyword>
<organism evidence="2 4">
    <name type="scientific">Didymodactylos carnosus</name>
    <dbReference type="NCBI Taxonomy" id="1234261"/>
    <lineage>
        <taxon>Eukaryota</taxon>
        <taxon>Metazoa</taxon>
        <taxon>Spiralia</taxon>
        <taxon>Gnathifera</taxon>
        <taxon>Rotifera</taxon>
        <taxon>Eurotatoria</taxon>
        <taxon>Bdelloidea</taxon>
        <taxon>Philodinida</taxon>
        <taxon>Philodinidae</taxon>
        <taxon>Didymodactylos</taxon>
    </lineage>
</organism>
<dbReference type="GO" id="GO:0005634">
    <property type="term" value="C:nucleus"/>
    <property type="evidence" value="ECO:0007669"/>
    <property type="project" value="TreeGrafter"/>
</dbReference>
<dbReference type="GO" id="GO:0035861">
    <property type="term" value="C:site of double-strand break"/>
    <property type="evidence" value="ECO:0007669"/>
    <property type="project" value="TreeGrafter"/>
</dbReference>
<gene>
    <name evidence="2" type="ORF">GPM918_LOCUS36110</name>
    <name evidence="3" type="ORF">SRO942_LOCUS36837</name>
</gene>
<dbReference type="Pfam" id="PF10283">
    <property type="entry name" value="zf-CCHH"/>
    <property type="match status" value="2"/>
</dbReference>
<dbReference type="GO" id="GO:0006302">
    <property type="term" value="P:double-strand break repair"/>
    <property type="evidence" value="ECO:0007669"/>
    <property type="project" value="InterPro"/>
</dbReference>
<dbReference type="GO" id="GO:0008408">
    <property type="term" value="F:3'-5' exonuclease activity"/>
    <property type="evidence" value="ECO:0007669"/>
    <property type="project" value="InterPro"/>
</dbReference>
<dbReference type="InterPro" id="IPR019406">
    <property type="entry name" value="APLF_PBZ"/>
</dbReference>